<dbReference type="InterPro" id="IPR050270">
    <property type="entry name" value="DegV_domain_contain"/>
</dbReference>
<dbReference type="InterPro" id="IPR004007">
    <property type="entry name" value="DhaL_dom"/>
</dbReference>
<sequence>MLQALDADAVRRWAAAGVRALDADREAIDRINVYPVADGDTGTNLLHTMRSALDALVHEPADAVGAAVSALAKGAVAGARGNSGVILSQVLRGLAESWDGARTVGGTALRTALRRADELATAAVSKPVAGTVLSVLTAAADAAEECGSDLLDDVATAAVKAAAQALADTPRQLAVLAERGVVDAGGRGLLLILDALATVVAERLDSDVEHDLPPVSATKAALVHESSAFEYEVMYLLDGLADEQALRDRLAGLGDSVVVAGDGHGLWSVHVHCDDIGAAIEVGIENGRPHRITVTRFADQKARFARDRAVVAIVAGEDAAELFRAEGASVLVLRPDREPAVTDLLDVLAETGAAQVVVLPNDSELADLVAQAAEHADRDGRDVVVVPTASPVQGLAALAVHDPSRRSGDDVVAMAEAAAATRRGELVIAKREAMTWVGRCQPGDALGMIDGEVVLIEPAPADLVAAACRLVDRMLDAGGELVTVFAGADAPVGLDDELGRHLRLSHPEVELTGYPGGQPETVALIGVE</sequence>
<dbReference type="NCBIfam" id="TIGR03599">
    <property type="entry name" value="YloV"/>
    <property type="match status" value="1"/>
</dbReference>
<gene>
    <name evidence="2" type="ORF">BJ998_005250</name>
</gene>
<dbReference type="InterPro" id="IPR033470">
    <property type="entry name" value="FakA-like_C"/>
</dbReference>
<dbReference type="PANTHER" id="PTHR33434">
    <property type="entry name" value="DEGV DOMAIN-CONTAINING PROTEIN DR_1986-RELATED"/>
    <property type="match status" value="1"/>
</dbReference>
<organism evidence="2 3">
    <name type="scientific">Kutzneria kofuensis</name>
    <dbReference type="NCBI Taxonomy" id="103725"/>
    <lineage>
        <taxon>Bacteria</taxon>
        <taxon>Bacillati</taxon>
        <taxon>Actinomycetota</taxon>
        <taxon>Actinomycetes</taxon>
        <taxon>Pseudonocardiales</taxon>
        <taxon>Pseudonocardiaceae</taxon>
        <taxon>Kutzneria</taxon>
    </lineage>
</organism>
<dbReference type="GO" id="GO:0006071">
    <property type="term" value="P:glycerol metabolic process"/>
    <property type="evidence" value="ECO:0007669"/>
    <property type="project" value="InterPro"/>
</dbReference>
<comment type="caution">
    <text evidence="2">The sequence shown here is derived from an EMBL/GenBank/DDBJ whole genome shotgun (WGS) entry which is preliminary data.</text>
</comment>
<dbReference type="InterPro" id="IPR048394">
    <property type="entry name" value="FakA-like_M"/>
</dbReference>
<dbReference type="SMART" id="SM01120">
    <property type="entry name" value="Dak2"/>
    <property type="match status" value="1"/>
</dbReference>
<dbReference type="SUPFAM" id="SSF101473">
    <property type="entry name" value="DhaL-like"/>
    <property type="match status" value="1"/>
</dbReference>
<dbReference type="GO" id="GO:0004371">
    <property type="term" value="F:glycerone kinase activity"/>
    <property type="evidence" value="ECO:0007669"/>
    <property type="project" value="InterPro"/>
</dbReference>
<dbReference type="AlphaFoldDB" id="A0A7W9NIY4"/>
<accession>A0A7W9NIY4</accession>
<evidence type="ECO:0000259" key="1">
    <source>
        <dbReference type="PROSITE" id="PS51480"/>
    </source>
</evidence>
<dbReference type="Pfam" id="PF02734">
    <property type="entry name" value="Dak2"/>
    <property type="match status" value="1"/>
</dbReference>
<dbReference type="Pfam" id="PF13684">
    <property type="entry name" value="FakA-like_C"/>
    <property type="match status" value="1"/>
</dbReference>
<dbReference type="PANTHER" id="PTHR33434:SF4">
    <property type="entry name" value="PHOSPHATASE PROTEIN"/>
    <property type="match status" value="1"/>
</dbReference>
<dbReference type="InterPro" id="IPR019986">
    <property type="entry name" value="YloV-like"/>
</dbReference>
<evidence type="ECO:0000313" key="2">
    <source>
        <dbReference type="EMBL" id="MBB5894054.1"/>
    </source>
</evidence>
<dbReference type="Gene3D" id="1.25.40.340">
    <property type="match status" value="1"/>
</dbReference>
<reference evidence="2 3" key="1">
    <citation type="submission" date="2020-08" db="EMBL/GenBank/DDBJ databases">
        <title>Sequencing the genomes of 1000 actinobacteria strains.</title>
        <authorList>
            <person name="Klenk H.-P."/>
        </authorList>
    </citation>
    <scope>NUCLEOTIDE SEQUENCE [LARGE SCALE GENOMIC DNA]</scope>
    <source>
        <strain evidence="2 3">DSM 43851</strain>
    </source>
</reference>
<proteinExistence type="predicted"/>
<dbReference type="SMART" id="SM01121">
    <property type="entry name" value="Dak1_2"/>
    <property type="match status" value="1"/>
</dbReference>
<dbReference type="InterPro" id="IPR036117">
    <property type="entry name" value="DhaL_dom_sf"/>
</dbReference>
<feature type="domain" description="DhaL" evidence="1">
    <location>
        <begin position="8"/>
        <end position="198"/>
    </location>
</feature>
<protein>
    <recommendedName>
        <fullName evidence="1">DhaL domain-containing protein</fullName>
    </recommendedName>
</protein>
<dbReference type="Proteomes" id="UP000585638">
    <property type="component" value="Unassembled WGS sequence"/>
</dbReference>
<name>A0A7W9NIY4_9PSEU</name>
<dbReference type="PROSITE" id="PS51480">
    <property type="entry name" value="DHAL"/>
    <property type="match status" value="1"/>
</dbReference>
<dbReference type="EMBL" id="JACHIR010000001">
    <property type="protein sequence ID" value="MBB5894054.1"/>
    <property type="molecule type" value="Genomic_DNA"/>
</dbReference>
<dbReference type="RefSeq" id="WP_184865799.1">
    <property type="nucleotide sequence ID" value="NZ_BAAAWY010000011.1"/>
</dbReference>
<keyword evidence="3" id="KW-1185">Reference proteome</keyword>
<dbReference type="Pfam" id="PF21645">
    <property type="entry name" value="FakA-like_M"/>
    <property type="match status" value="1"/>
</dbReference>
<evidence type="ECO:0000313" key="3">
    <source>
        <dbReference type="Proteomes" id="UP000585638"/>
    </source>
</evidence>